<dbReference type="PROSITE" id="PS50865">
    <property type="entry name" value="ZF_MYND_2"/>
    <property type="match status" value="1"/>
</dbReference>
<evidence type="ECO:0000256" key="2">
    <source>
        <dbReference type="ARBA" id="ARBA00022771"/>
    </source>
</evidence>
<comment type="caution">
    <text evidence="6">The sequence shown here is derived from an EMBL/GenBank/DDBJ whole genome shotgun (WGS) entry which is preliminary data.</text>
</comment>
<sequence>MASTVDQAAVQFPPLLSKKFNITDIKQDMLKWDKEWEAAIASSTAADVLKEISRVLDDSFFALDDLESFHLDLRNVQEATAQSLRKIFHEGHFKTIWLLLDASEQRRHILEGLEKASEAPTFWGQDSRALCPEVTVSNLLSEGGKRFVVFLAHFLEVFESSDPALLPNSWWEQASDMPNPWWEQTAHDAERKRSESTKIVFEVASINRNKFIGFFLLFSLASILHDITHRSKGMKDVLAVMENTGAYFAHSLAQAKSSLRDKPLVRCENCTKTPEDIGQGARFMVCSTCKSKLQFEVHYCSQFCQNEDWPIHKKACGKKKVSKGLSGTKGDNLWQFSGQLSPIADMMRDLPGNQDGTVSLANIGVSPCKGQRSPAAERQAKMLEADKDADYFLFTASDVPVRFVIDDLGAKMIFRINRRMFMTQTADSGLEAVAEYILKHMSEYPGLSRDIILKQLCAEYGNNTTEKVVEWERKSRERGIGTGTVIGSLSKDFMKIFGHTISN</sequence>
<dbReference type="InterPro" id="IPR002893">
    <property type="entry name" value="Znf_MYND"/>
</dbReference>
<name>A0A9P7JGS9_9AGAM</name>
<evidence type="ECO:0000256" key="3">
    <source>
        <dbReference type="ARBA" id="ARBA00022833"/>
    </source>
</evidence>
<dbReference type="OrthoDB" id="5231159at2759"/>
<organism evidence="6 7">
    <name type="scientific">Suillus subaureus</name>
    <dbReference type="NCBI Taxonomy" id="48587"/>
    <lineage>
        <taxon>Eukaryota</taxon>
        <taxon>Fungi</taxon>
        <taxon>Dikarya</taxon>
        <taxon>Basidiomycota</taxon>
        <taxon>Agaricomycotina</taxon>
        <taxon>Agaricomycetes</taxon>
        <taxon>Agaricomycetidae</taxon>
        <taxon>Boletales</taxon>
        <taxon>Suillineae</taxon>
        <taxon>Suillaceae</taxon>
        <taxon>Suillus</taxon>
    </lineage>
</organism>
<dbReference type="Gene3D" id="6.10.140.2220">
    <property type="match status" value="1"/>
</dbReference>
<dbReference type="GO" id="GO:0008270">
    <property type="term" value="F:zinc ion binding"/>
    <property type="evidence" value="ECO:0007669"/>
    <property type="project" value="UniProtKB-KW"/>
</dbReference>
<dbReference type="AlphaFoldDB" id="A0A9P7JGS9"/>
<evidence type="ECO:0000313" key="7">
    <source>
        <dbReference type="Proteomes" id="UP000807769"/>
    </source>
</evidence>
<dbReference type="Pfam" id="PF01753">
    <property type="entry name" value="zf-MYND"/>
    <property type="match status" value="1"/>
</dbReference>
<dbReference type="SUPFAM" id="SSF144232">
    <property type="entry name" value="HIT/MYND zinc finger-like"/>
    <property type="match status" value="1"/>
</dbReference>
<evidence type="ECO:0000313" key="6">
    <source>
        <dbReference type="EMBL" id="KAG1821589.1"/>
    </source>
</evidence>
<keyword evidence="7" id="KW-1185">Reference proteome</keyword>
<dbReference type="RefSeq" id="XP_041196329.1">
    <property type="nucleotide sequence ID" value="XM_041337658.1"/>
</dbReference>
<gene>
    <name evidence="6" type="ORF">BJ212DRAFT_1425821</name>
</gene>
<reference evidence="6" key="1">
    <citation type="journal article" date="2020" name="New Phytol.">
        <title>Comparative genomics reveals dynamic genome evolution in host specialist ectomycorrhizal fungi.</title>
        <authorList>
            <person name="Lofgren L.A."/>
            <person name="Nguyen N.H."/>
            <person name="Vilgalys R."/>
            <person name="Ruytinx J."/>
            <person name="Liao H.L."/>
            <person name="Branco S."/>
            <person name="Kuo A."/>
            <person name="LaButti K."/>
            <person name="Lipzen A."/>
            <person name="Andreopoulos W."/>
            <person name="Pangilinan J."/>
            <person name="Riley R."/>
            <person name="Hundley H."/>
            <person name="Na H."/>
            <person name="Barry K."/>
            <person name="Grigoriev I.V."/>
            <person name="Stajich J.E."/>
            <person name="Kennedy P.G."/>
        </authorList>
    </citation>
    <scope>NUCLEOTIDE SEQUENCE</scope>
    <source>
        <strain evidence="6">MN1</strain>
    </source>
</reference>
<protein>
    <recommendedName>
        <fullName evidence="5">MYND-type domain-containing protein</fullName>
    </recommendedName>
</protein>
<dbReference type="Proteomes" id="UP000807769">
    <property type="component" value="Unassembled WGS sequence"/>
</dbReference>
<dbReference type="EMBL" id="JABBWG010000006">
    <property type="protein sequence ID" value="KAG1821589.1"/>
    <property type="molecule type" value="Genomic_DNA"/>
</dbReference>
<evidence type="ECO:0000256" key="1">
    <source>
        <dbReference type="ARBA" id="ARBA00022723"/>
    </source>
</evidence>
<feature type="domain" description="MYND-type" evidence="5">
    <location>
        <begin position="267"/>
        <end position="316"/>
    </location>
</feature>
<keyword evidence="2 4" id="KW-0863">Zinc-finger</keyword>
<keyword evidence="1" id="KW-0479">Metal-binding</keyword>
<evidence type="ECO:0000259" key="5">
    <source>
        <dbReference type="PROSITE" id="PS50865"/>
    </source>
</evidence>
<evidence type="ECO:0000256" key="4">
    <source>
        <dbReference type="PROSITE-ProRule" id="PRU00134"/>
    </source>
</evidence>
<accession>A0A9P7JGS9</accession>
<dbReference type="GeneID" id="64631674"/>
<proteinExistence type="predicted"/>
<keyword evidence="3" id="KW-0862">Zinc</keyword>